<sequence length="149" mass="16416">MGDGLRSCEFAPSMPPRWDLADLLCWDHFPRRHGCHRAHFLRWWYTATNFGSAGMAGGLGRWLAASCGKCYSPLAISFAIPPESREATADAPSCPPQVVRGTACGKWARRAPGGSVDRDVLSSVRPNRILPLSRVEPRRAGARGLRRCR</sequence>
<keyword evidence="2" id="KW-1185">Reference proteome</keyword>
<organism evidence="1 2">
    <name type="scientific">Chiloscyllium punctatum</name>
    <name type="common">Brownbanded bambooshark</name>
    <name type="synonym">Hemiscyllium punctatum</name>
    <dbReference type="NCBI Taxonomy" id="137246"/>
    <lineage>
        <taxon>Eukaryota</taxon>
        <taxon>Metazoa</taxon>
        <taxon>Chordata</taxon>
        <taxon>Craniata</taxon>
        <taxon>Vertebrata</taxon>
        <taxon>Chondrichthyes</taxon>
        <taxon>Elasmobranchii</taxon>
        <taxon>Galeomorphii</taxon>
        <taxon>Galeoidea</taxon>
        <taxon>Orectolobiformes</taxon>
        <taxon>Hemiscylliidae</taxon>
        <taxon>Chiloscyllium</taxon>
    </lineage>
</organism>
<dbReference type="Proteomes" id="UP000287033">
    <property type="component" value="Unassembled WGS sequence"/>
</dbReference>
<protein>
    <submittedName>
        <fullName evidence="1">Uncharacterized protein</fullName>
    </submittedName>
</protein>
<proteinExistence type="predicted"/>
<evidence type="ECO:0000313" key="1">
    <source>
        <dbReference type="EMBL" id="GCC38897.1"/>
    </source>
</evidence>
<name>A0A401T8G8_CHIPU</name>
<reference evidence="1 2" key="1">
    <citation type="journal article" date="2018" name="Nat. Ecol. Evol.">
        <title>Shark genomes provide insights into elasmobranch evolution and the origin of vertebrates.</title>
        <authorList>
            <person name="Hara Y"/>
            <person name="Yamaguchi K"/>
            <person name="Onimaru K"/>
            <person name="Kadota M"/>
            <person name="Koyanagi M"/>
            <person name="Keeley SD"/>
            <person name="Tatsumi K"/>
            <person name="Tanaka K"/>
            <person name="Motone F"/>
            <person name="Kageyama Y"/>
            <person name="Nozu R"/>
            <person name="Adachi N"/>
            <person name="Nishimura O"/>
            <person name="Nakagawa R"/>
            <person name="Tanegashima C"/>
            <person name="Kiyatake I"/>
            <person name="Matsumoto R"/>
            <person name="Murakumo K"/>
            <person name="Nishida K"/>
            <person name="Terakita A"/>
            <person name="Kuratani S"/>
            <person name="Sato K"/>
            <person name="Hyodo S Kuraku.S."/>
        </authorList>
    </citation>
    <scope>NUCLEOTIDE SEQUENCE [LARGE SCALE GENOMIC DNA]</scope>
</reference>
<dbReference type="EMBL" id="BEZZ01019274">
    <property type="protein sequence ID" value="GCC38897.1"/>
    <property type="molecule type" value="Genomic_DNA"/>
</dbReference>
<dbReference type="AlphaFoldDB" id="A0A401T8G8"/>
<accession>A0A401T8G8</accession>
<comment type="caution">
    <text evidence="1">The sequence shown here is derived from an EMBL/GenBank/DDBJ whole genome shotgun (WGS) entry which is preliminary data.</text>
</comment>
<evidence type="ECO:0000313" key="2">
    <source>
        <dbReference type="Proteomes" id="UP000287033"/>
    </source>
</evidence>
<gene>
    <name evidence="1" type="ORF">chiPu_0023328</name>
</gene>